<dbReference type="EMBL" id="SRLO01000251">
    <property type="protein sequence ID" value="TNN64501.1"/>
    <property type="molecule type" value="Genomic_DNA"/>
</dbReference>
<organism evidence="2 3">
    <name type="scientific">Liparis tanakae</name>
    <name type="common">Tanaka's snailfish</name>
    <dbReference type="NCBI Taxonomy" id="230148"/>
    <lineage>
        <taxon>Eukaryota</taxon>
        <taxon>Metazoa</taxon>
        <taxon>Chordata</taxon>
        <taxon>Craniata</taxon>
        <taxon>Vertebrata</taxon>
        <taxon>Euteleostomi</taxon>
        <taxon>Actinopterygii</taxon>
        <taxon>Neopterygii</taxon>
        <taxon>Teleostei</taxon>
        <taxon>Neoteleostei</taxon>
        <taxon>Acanthomorphata</taxon>
        <taxon>Eupercaria</taxon>
        <taxon>Perciformes</taxon>
        <taxon>Cottioidei</taxon>
        <taxon>Cottales</taxon>
        <taxon>Liparidae</taxon>
        <taxon>Liparis</taxon>
    </lineage>
</organism>
<evidence type="ECO:0000313" key="2">
    <source>
        <dbReference type="EMBL" id="TNN64501.1"/>
    </source>
</evidence>
<protein>
    <submittedName>
        <fullName evidence="2">Uncharacterized protein</fullName>
    </submittedName>
</protein>
<evidence type="ECO:0000256" key="1">
    <source>
        <dbReference type="SAM" id="MobiDB-lite"/>
    </source>
</evidence>
<dbReference type="AlphaFoldDB" id="A0A4Z2HFX3"/>
<evidence type="ECO:0000313" key="3">
    <source>
        <dbReference type="Proteomes" id="UP000314294"/>
    </source>
</evidence>
<feature type="region of interest" description="Disordered" evidence="1">
    <location>
        <begin position="93"/>
        <end position="117"/>
    </location>
</feature>
<dbReference type="Proteomes" id="UP000314294">
    <property type="component" value="Unassembled WGS sequence"/>
</dbReference>
<gene>
    <name evidence="2" type="ORF">EYF80_025249</name>
</gene>
<accession>A0A4Z2HFX3</accession>
<sequence>MECDKRVKRRVVEREAVDDPHGASIAPPRLSAAPNGLHREEERRCRTSSVSTVSIRTPKPWSPITACCAFSFSYTNCCRDTLCTGSSRASCRGQREGRRWLGHAEDTQRTRLGHAER</sequence>
<proteinExistence type="predicted"/>
<feature type="region of interest" description="Disordered" evidence="1">
    <location>
        <begin position="14"/>
        <end position="44"/>
    </location>
</feature>
<comment type="caution">
    <text evidence="2">The sequence shown here is derived from an EMBL/GenBank/DDBJ whole genome shotgun (WGS) entry which is preliminary data.</text>
</comment>
<name>A0A4Z2HFX3_9TELE</name>
<keyword evidence="3" id="KW-1185">Reference proteome</keyword>
<reference evidence="2 3" key="1">
    <citation type="submission" date="2019-03" db="EMBL/GenBank/DDBJ databases">
        <title>First draft genome of Liparis tanakae, snailfish: a comprehensive survey of snailfish specific genes.</title>
        <authorList>
            <person name="Kim W."/>
            <person name="Song I."/>
            <person name="Jeong J.-H."/>
            <person name="Kim D."/>
            <person name="Kim S."/>
            <person name="Ryu S."/>
            <person name="Song J.Y."/>
            <person name="Lee S.K."/>
        </authorList>
    </citation>
    <scope>NUCLEOTIDE SEQUENCE [LARGE SCALE GENOMIC DNA]</scope>
    <source>
        <tissue evidence="2">Muscle</tissue>
    </source>
</reference>